<reference evidence="5 6" key="1">
    <citation type="submission" date="2020-07" db="EMBL/GenBank/DDBJ databases">
        <title>Genomic Encyclopedia of Type Strains, Phase IV (KMG-IV): sequencing the most valuable type-strain genomes for metagenomic binning, comparative biology and taxonomic classification.</title>
        <authorList>
            <person name="Goeker M."/>
        </authorList>
    </citation>
    <scope>NUCLEOTIDE SEQUENCE [LARGE SCALE GENOMIC DNA]</scope>
    <source>
        <strain evidence="5 6">DSM 45533</strain>
    </source>
</reference>
<evidence type="ECO:0000256" key="2">
    <source>
        <dbReference type="ARBA" id="ARBA00023002"/>
    </source>
</evidence>
<gene>
    <name evidence="5" type="ORF">HNR30_007853</name>
</gene>
<evidence type="ECO:0000256" key="1">
    <source>
        <dbReference type="ARBA" id="ARBA00007637"/>
    </source>
</evidence>
<sequence length="283" mass="29945">MADHPRRVLVTGAAGDLGRVVLELLARLGVSVTGLDRHDPGDLPLERMVVGDAGEPSVVRQALPGAEAVIHLAAIPAPVLGTPEEVFCGNTRATFVVLEEAGHAGVRRVALASSMSATGMAWAGRDLHPAYVPVDERLPLQVEDPYGLSKQVDETTAEMMSRRHGMTTVALRFPRLGGPGDKLQETAKQWADEPGSGAAELWAYLDYRDAARAAWLAISRPLTGHHVLFVAAPNTLAALPTEQLLDAYHPEAARTAALPGRSVPVDVGAARRLLGFSAGHVVP</sequence>
<keyword evidence="6" id="KW-1185">Reference proteome</keyword>
<dbReference type="InterPro" id="IPR001509">
    <property type="entry name" value="Epimerase_deHydtase"/>
</dbReference>
<protein>
    <submittedName>
        <fullName evidence="5">Nucleoside-diphosphate-sugar epimerase</fullName>
    </submittedName>
</protein>
<dbReference type="PANTHER" id="PTHR43103">
    <property type="entry name" value="NUCLEOSIDE-DIPHOSPHATE-SUGAR EPIMERASE"/>
    <property type="match status" value="1"/>
</dbReference>
<dbReference type="PANTHER" id="PTHR43103:SF5">
    <property type="entry name" value="4-EPIMERASE, PUTATIVE (AFU_ORTHOLOGUE AFUA_7G00360)-RELATED"/>
    <property type="match status" value="1"/>
</dbReference>
<evidence type="ECO:0000256" key="3">
    <source>
        <dbReference type="ARBA" id="ARBA00023027"/>
    </source>
</evidence>
<dbReference type="Pfam" id="PF01370">
    <property type="entry name" value="Epimerase"/>
    <property type="match status" value="1"/>
</dbReference>
<dbReference type="AlphaFoldDB" id="A0A7W0CSE0"/>
<dbReference type="GO" id="GO:0016491">
    <property type="term" value="F:oxidoreductase activity"/>
    <property type="evidence" value="ECO:0007669"/>
    <property type="project" value="UniProtKB-KW"/>
</dbReference>
<evidence type="ECO:0000313" key="5">
    <source>
        <dbReference type="EMBL" id="MBA2896462.1"/>
    </source>
</evidence>
<evidence type="ECO:0000313" key="6">
    <source>
        <dbReference type="Proteomes" id="UP000530928"/>
    </source>
</evidence>
<dbReference type="SUPFAM" id="SSF51735">
    <property type="entry name" value="NAD(P)-binding Rossmann-fold domains"/>
    <property type="match status" value="1"/>
</dbReference>
<name>A0A7W0CSE0_9ACTN</name>
<keyword evidence="3" id="KW-0520">NAD</keyword>
<keyword evidence="2" id="KW-0560">Oxidoreductase</keyword>
<dbReference type="InterPro" id="IPR036291">
    <property type="entry name" value="NAD(P)-bd_dom_sf"/>
</dbReference>
<proteinExistence type="inferred from homology"/>
<dbReference type="EMBL" id="JACDUR010000008">
    <property type="protein sequence ID" value="MBA2896462.1"/>
    <property type="molecule type" value="Genomic_DNA"/>
</dbReference>
<comment type="similarity">
    <text evidence="1">Belongs to the NAD(P)-dependent epimerase/dehydratase family.</text>
</comment>
<organism evidence="5 6">
    <name type="scientific">Nonomuraea soli</name>
    <dbReference type="NCBI Taxonomy" id="1032476"/>
    <lineage>
        <taxon>Bacteria</taxon>
        <taxon>Bacillati</taxon>
        <taxon>Actinomycetota</taxon>
        <taxon>Actinomycetes</taxon>
        <taxon>Streptosporangiales</taxon>
        <taxon>Streptosporangiaceae</taxon>
        <taxon>Nonomuraea</taxon>
    </lineage>
</organism>
<dbReference type="Proteomes" id="UP000530928">
    <property type="component" value="Unassembled WGS sequence"/>
</dbReference>
<dbReference type="RefSeq" id="WP_181615128.1">
    <property type="nucleotide sequence ID" value="NZ_BAABAM010000007.1"/>
</dbReference>
<feature type="domain" description="NAD-dependent epimerase/dehydratase" evidence="4">
    <location>
        <begin position="8"/>
        <end position="224"/>
    </location>
</feature>
<comment type="caution">
    <text evidence="5">The sequence shown here is derived from an EMBL/GenBank/DDBJ whole genome shotgun (WGS) entry which is preliminary data.</text>
</comment>
<dbReference type="CDD" id="cd08946">
    <property type="entry name" value="SDR_e"/>
    <property type="match status" value="1"/>
</dbReference>
<accession>A0A7W0CSE0</accession>
<evidence type="ECO:0000259" key="4">
    <source>
        <dbReference type="Pfam" id="PF01370"/>
    </source>
</evidence>
<dbReference type="Gene3D" id="3.40.50.720">
    <property type="entry name" value="NAD(P)-binding Rossmann-like Domain"/>
    <property type="match status" value="1"/>
</dbReference>